<protein>
    <recommendedName>
        <fullName evidence="4">Glycosyltransferase RgtA/B/C/D-like domain-containing protein</fullName>
    </recommendedName>
</protein>
<gene>
    <name evidence="2" type="ORF">H9724_02695</name>
</gene>
<feature type="transmembrane region" description="Helical" evidence="1">
    <location>
        <begin position="338"/>
        <end position="354"/>
    </location>
</feature>
<feature type="transmembrane region" description="Helical" evidence="1">
    <location>
        <begin position="413"/>
        <end position="431"/>
    </location>
</feature>
<reference evidence="2" key="2">
    <citation type="submission" date="2021-04" db="EMBL/GenBank/DDBJ databases">
        <authorList>
            <person name="Gilroy R."/>
        </authorList>
    </citation>
    <scope>NUCLEOTIDE SEQUENCE</scope>
    <source>
        <strain evidence="2">CHK188-11489</strain>
    </source>
</reference>
<feature type="transmembrane region" description="Helical" evidence="1">
    <location>
        <begin position="251"/>
        <end position="279"/>
    </location>
</feature>
<keyword evidence="1" id="KW-1133">Transmembrane helix</keyword>
<evidence type="ECO:0000313" key="3">
    <source>
        <dbReference type="Proteomes" id="UP000824105"/>
    </source>
</evidence>
<dbReference type="AlphaFoldDB" id="A0A9D2FJE7"/>
<accession>A0A9D2FJE7</accession>
<feature type="transmembrane region" description="Helical" evidence="1">
    <location>
        <begin position="89"/>
        <end position="108"/>
    </location>
</feature>
<feature type="transmembrane region" description="Helical" evidence="1">
    <location>
        <begin position="216"/>
        <end position="239"/>
    </location>
</feature>
<feature type="transmembrane region" description="Helical" evidence="1">
    <location>
        <begin position="120"/>
        <end position="139"/>
    </location>
</feature>
<proteinExistence type="predicted"/>
<dbReference type="PROSITE" id="PS51257">
    <property type="entry name" value="PROKAR_LIPOPROTEIN"/>
    <property type="match status" value="1"/>
</dbReference>
<feature type="transmembrane region" description="Helical" evidence="1">
    <location>
        <begin position="187"/>
        <end position="204"/>
    </location>
</feature>
<evidence type="ECO:0008006" key="4">
    <source>
        <dbReference type="Google" id="ProtNLM"/>
    </source>
</evidence>
<feature type="transmembrane region" description="Helical" evidence="1">
    <location>
        <begin position="361"/>
        <end position="381"/>
    </location>
</feature>
<dbReference type="EMBL" id="DXBF01000021">
    <property type="protein sequence ID" value="HIZ61662.1"/>
    <property type="molecule type" value="Genomic_DNA"/>
</dbReference>
<dbReference type="Proteomes" id="UP000824105">
    <property type="component" value="Unassembled WGS sequence"/>
</dbReference>
<evidence type="ECO:0000313" key="2">
    <source>
        <dbReference type="EMBL" id="HIZ61662.1"/>
    </source>
</evidence>
<sequence length="597" mass="65325">MKTAQRRKSWLYLVLLFAACTVVYGLLSTYPRELAVYSDEVRYLDIARSLFQGRGLRVRNMPSDYQKILYPLCILPALAFRTTAAQITAVGWLNAAWASSAVFPACALARATGQSRRRTAFLVGVTALLPTMAACATFMSETVFLPLSLWQVYFLWRAMAAASPRARAGWCAVAGAWCYLLYLNKEVALYYLIAWVLLRLWVVWNDRRVWRAELAGTAALLGAFAACFLAGKLTLFAGLGNSYNQTGWLNAAQWAFLPFAVACDVLFTVLAFGVFPVLAPLCALRRPRPGSDPRRTQLPLLLLLALGAGVGVVAWSITVREDLGSPSPRQHMRYLEPLLVPLLLVTLDALDGALTPARRRLLAALTALWGAGFLLLCRDIGPGAGDNTFLQWYDFVADRLDRLPLLGAGGWLLAWRCAVVAGAALLGVLLVRRKARRPLALAALALCALCYAGEWRINRWTYGVDAAAVQAASSLNESLKTLEGAVLFIPNGVRGRDSQLIDTYIDRDVYLCEYETLCAWGLLDDGVLDLTAEAPGPEYPGRPYRDLTGADWVLAADGVPLDTAALEPMDAPCPAGYTLWHNPCRERVLFADPAQAG</sequence>
<keyword evidence="1" id="KW-0472">Membrane</keyword>
<name>A0A9D2FJE7_9FIRM</name>
<feature type="transmembrane region" description="Helical" evidence="1">
    <location>
        <begin position="9"/>
        <end position="27"/>
    </location>
</feature>
<reference evidence="2" key="1">
    <citation type="journal article" date="2021" name="PeerJ">
        <title>Extensive microbial diversity within the chicken gut microbiome revealed by metagenomics and culture.</title>
        <authorList>
            <person name="Gilroy R."/>
            <person name="Ravi A."/>
            <person name="Getino M."/>
            <person name="Pursley I."/>
            <person name="Horton D.L."/>
            <person name="Alikhan N.F."/>
            <person name="Baker D."/>
            <person name="Gharbi K."/>
            <person name="Hall N."/>
            <person name="Watson M."/>
            <person name="Adriaenssens E.M."/>
            <person name="Foster-Nyarko E."/>
            <person name="Jarju S."/>
            <person name="Secka A."/>
            <person name="Antonio M."/>
            <person name="Oren A."/>
            <person name="Chaudhuri R.R."/>
            <person name="La Ragione R."/>
            <person name="Hildebrand F."/>
            <person name="Pallen M.J."/>
        </authorList>
    </citation>
    <scope>NUCLEOTIDE SEQUENCE</scope>
    <source>
        <strain evidence="2">CHK188-11489</strain>
    </source>
</reference>
<organism evidence="2 3">
    <name type="scientific">Candidatus Gemmiger avistercoris</name>
    <dbReference type="NCBI Taxonomy" id="2838606"/>
    <lineage>
        <taxon>Bacteria</taxon>
        <taxon>Bacillati</taxon>
        <taxon>Bacillota</taxon>
        <taxon>Clostridia</taxon>
        <taxon>Eubacteriales</taxon>
        <taxon>Gemmiger</taxon>
    </lineage>
</organism>
<feature type="transmembrane region" description="Helical" evidence="1">
    <location>
        <begin position="300"/>
        <end position="318"/>
    </location>
</feature>
<comment type="caution">
    <text evidence="2">The sequence shown here is derived from an EMBL/GenBank/DDBJ whole genome shotgun (WGS) entry which is preliminary data.</text>
</comment>
<keyword evidence="1" id="KW-0812">Transmembrane</keyword>
<evidence type="ECO:0000256" key="1">
    <source>
        <dbReference type="SAM" id="Phobius"/>
    </source>
</evidence>